<dbReference type="InterPro" id="IPR012340">
    <property type="entry name" value="NA-bd_OB-fold"/>
</dbReference>
<feature type="compositionally biased region" description="Acidic residues" evidence="2">
    <location>
        <begin position="537"/>
        <end position="559"/>
    </location>
</feature>
<keyword evidence="6" id="KW-1185">Reference proteome</keyword>
<evidence type="ECO:0000256" key="2">
    <source>
        <dbReference type="SAM" id="MobiDB-lite"/>
    </source>
</evidence>
<feature type="transmembrane region" description="Helical" evidence="3">
    <location>
        <begin position="27"/>
        <end position="46"/>
    </location>
</feature>
<accession>A0A813FVI4</accession>
<evidence type="ECO:0000313" key="6">
    <source>
        <dbReference type="Proteomes" id="UP000654075"/>
    </source>
</evidence>
<evidence type="ECO:0000256" key="3">
    <source>
        <dbReference type="SAM" id="Phobius"/>
    </source>
</evidence>
<dbReference type="AlphaFoldDB" id="A0A813FVI4"/>
<comment type="caution">
    <text evidence="5">The sequence shown here is derived from an EMBL/GenBank/DDBJ whole genome shotgun (WGS) entry which is preliminary data.</text>
</comment>
<protein>
    <recommendedName>
        <fullName evidence="4">CSD domain-containing protein</fullName>
    </recommendedName>
</protein>
<dbReference type="Proteomes" id="UP000654075">
    <property type="component" value="Unassembled WGS sequence"/>
</dbReference>
<keyword evidence="1" id="KW-0175">Coiled coil</keyword>
<dbReference type="SUPFAM" id="SSF50249">
    <property type="entry name" value="Nucleic acid-binding proteins"/>
    <property type="match status" value="1"/>
</dbReference>
<keyword evidence="3" id="KW-0472">Membrane</keyword>
<dbReference type="OrthoDB" id="441535at2759"/>
<evidence type="ECO:0000313" key="5">
    <source>
        <dbReference type="EMBL" id="CAE8617927.1"/>
    </source>
</evidence>
<evidence type="ECO:0000256" key="1">
    <source>
        <dbReference type="SAM" id="Coils"/>
    </source>
</evidence>
<keyword evidence="3" id="KW-1133">Transmembrane helix</keyword>
<name>A0A813FVI4_POLGL</name>
<feature type="domain" description="CSD" evidence="4">
    <location>
        <begin position="453"/>
        <end position="531"/>
    </location>
</feature>
<reference evidence="5" key="1">
    <citation type="submission" date="2021-02" db="EMBL/GenBank/DDBJ databases">
        <authorList>
            <person name="Dougan E. K."/>
            <person name="Rhodes N."/>
            <person name="Thang M."/>
            <person name="Chan C."/>
        </authorList>
    </citation>
    <scope>NUCLEOTIDE SEQUENCE</scope>
</reference>
<organism evidence="5 6">
    <name type="scientific">Polarella glacialis</name>
    <name type="common">Dinoflagellate</name>
    <dbReference type="NCBI Taxonomy" id="89957"/>
    <lineage>
        <taxon>Eukaryota</taxon>
        <taxon>Sar</taxon>
        <taxon>Alveolata</taxon>
        <taxon>Dinophyceae</taxon>
        <taxon>Suessiales</taxon>
        <taxon>Suessiaceae</taxon>
        <taxon>Polarella</taxon>
    </lineage>
</organism>
<feature type="region of interest" description="Disordered" evidence="2">
    <location>
        <begin position="535"/>
        <end position="572"/>
    </location>
</feature>
<dbReference type="Gene3D" id="2.40.50.140">
    <property type="entry name" value="Nucleic acid-binding proteins"/>
    <property type="match status" value="1"/>
</dbReference>
<feature type="coiled-coil region" evidence="1">
    <location>
        <begin position="217"/>
        <end position="244"/>
    </location>
</feature>
<gene>
    <name evidence="5" type="ORF">PGLA1383_LOCUS35583</name>
</gene>
<proteinExistence type="predicted"/>
<keyword evidence="3" id="KW-0812">Transmembrane</keyword>
<dbReference type="InterPro" id="IPR002059">
    <property type="entry name" value="CSP_DNA-bd"/>
</dbReference>
<dbReference type="Pfam" id="PF00313">
    <property type="entry name" value="CSD"/>
    <property type="match status" value="1"/>
</dbReference>
<dbReference type="EMBL" id="CAJNNV010026337">
    <property type="protein sequence ID" value="CAE8617927.1"/>
    <property type="molecule type" value="Genomic_DNA"/>
</dbReference>
<dbReference type="GO" id="GO:0003676">
    <property type="term" value="F:nucleic acid binding"/>
    <property type="evidence" value="ECO:0007669"/>
    <property type="project" value="InterPro"/>
</dbReference>
<sequence length="600" mass="64979">MQEVEQRLPAVATSPALRRQRWRQRSTWAPVLLLTAAAAALLSLLTHSRLHAQQQRFPVQLNSEEPSDQVESAGAVGALLGAVEGALQPLQEQVASGHVVPKFGERAQAVLSSAMQQAGSAGAEIERTVDAMLQSLFLRQLAIVRQQTAEKVRKEKRLVEAVAQADQLFVAQAEELRRPGSTWSYDQERYALRAILEGGFRRDLALAEERVMAAEAQQSTVEVISKLQAQMENLQQRVQHLRSGSPWFLSSSYRIPGTPVQLIGRYQQGRGSIEVNLSPDRSGMLHRPLSYSYVFFARDPANAEAGFTQGIGLGIGRPQPQIINQDTNAASAAVQISTSFQIPFKVWALPTLASTETWECEMAKSAAHAHALAALQGSEDRTLALRACHAAKFLNGCEPPMADIMAEPEAATVDIGADGDTATAGAAQKPAQGKRKRGEGPGGGEVTVKDAVGTVRMFNSDKGWGFIDGDTVGRDIFLHSKHFVGRVPNYWIGHKMQTKDKEKAPRMPTGPVRVIFDMSLTSQGKPQALNVRITSGEPEDESDEDNLVDDDDGDGGGDGDPDRPRRTSPTCDTCGSTVATRLGLSVCILCGTPAPRRPMR</sequence>
<evidence type="ECO:0000259" key="4">
    <source>
        <dbReference type="Pfam" id="PF00313"/>
    </source>
</evidence>
<feature type="region of interest" description="Disordered" evidence="2">
    <location>
        <begin position="421"/>
        <end position="448"/>
    </location>
</feature>